<dbReference type="InterPro" id="IPR005821">
    <property type="entry name" value="Ion_trans_dom"/>
</dbReference>
<dbReference type="Gene3D" id="1.10.287.70">
    <property type="match status" value="1"/>
</dbReference>
<dbReference type="AlphaFoldDB" id="A0A3P3QE79"/>
<dbReference type="GO" id="GO:0008076">
    <property type="term" value="C:voltage-gated potassium channel complex"/>
    <property type="evidence" value="ECO:0007669"/>
    <property type="project" value="InterPro"/>
</dbReference>
<proteinExistence type="predicted"/>
<evidence type="ECO:0000259" key="12">
    <source>
        <dbReference type="Pfam" id="PF00520"/>
    </source>
</evidence>
<dbReference type="EMBL" id="RRCF01000004">
    <property type="protein sequence ID" value="RRJ19506.1"/>
    <property type="molecule type" value="Genomic_DNA"/>
</dbReference>
<comment type="subcellular location">
    <subcellularLocation>
        <location evidence="1">Membrane</location>
        <topology evidence="1">Multi-pass membrane protein</topology>
    </subcellularLocation>
</comment>
<keyword evidence="4 11" id="KW-0812">Transmembrane</keyword>
<dbReference type="GO" id="GO:0005249">
    <property type="term" value="F:voltage-gated potassium channel activity"/>
    <property type="evidence" value="ECO:0007669"/>
    <property type="project" value="InterPro"/>
</dbReference>
<evidence type="ECO:0000256" key="10">
    <source>
        <dbReference type="ARBA" id="ARBA00023303"/>
    </source>
</evidence>
<evidence type="ECO:0000313" key="14">
    <source>
        <dbReference type="Proteomes" id="UP000276260"/>
    </source>
</evidence>
<keyword evidence="2" id="KW-0813">Transport</keyword>
<dbReference type="InterPro" id="IPR028325">
    <property type="entry name" value="VG_K_chnl"/>
</dbReference>
<reference evidence="13 14" key="1">
    <citation type="submission" date="2018-11" db="EMBL/GenBank/DDBJ databases">
        <title>Draft genome analysis of Rheinheimera mesophila isolated from an industrial waste site.</title>
        <authorList>
            <person name="Yu Q."/>
            <person name="Qi Y."/>
            <person name="Zhang H."/>
            <person name="Lu Y."/>
            <person name="Pu J."/>
        </authorList>
    </citation>
    <scope>NUCLEOTIDE SEQUENCE [LARGE SCALE GENOMIC DNA]</scope>
    <source>
        <strain evidence="13 14">IITR13</strain>
    </source>
</reference>
<gene>
    <name evidence="13" type="ORF">EIK76_13715</name>
</gene>
<keyword evidence="5" id="KW-0631">Potassium channel</keyword>
<feature type="transmembrane region" description="Helical" evidence="11">
    <location>
        <begin position="28"/>
        <end position="48"/>
    </location>
</feature>
<dbReference type="PANTHER" id="PTHR11537:SF254">
    <property type="entry name" value="POTASSIUM VOLTAGE-GATED CHANNEL PROTEIN SHAB"/>
    <property type="match status" value="1"/>
</dbReference>
<dbReference type="SUPFAM" id="SSF81324">
    <property type="entry name" value="Voltage-gated potassium channels"/>
    <property type="match status" value="1"/>
</dbReference>
<dbReference type="Pfam" id="PF00520">
    <property type="entry name" value="Ion_trans"/>
    <property type="match status" value="1"/>
</dbReference>
<evidence type="ECO:0000256" key="1">
    <source>
        <dbReference type="ARBA" id="ARBA00004141"/>
    </source>
</evidence>
<evidence type="ECO:0000256" key="3">
    <source>
        <dbReference type="ARBA" id="ARBA00022538"/>
    </source>
</evidence>
<keyword evidence="8" id="KW-0406">Ion transport</keyword>
<organism evidence="13 14">
    <name type="scientific">Rheinheimera mesophila</name>
    <dbReference type="NCBI Taxonomy" id="1547515"/>
    <lineage>
        <taxon>Bacteria</taxon>
        <taxon>Pseudomonadati</taxon>
        <taxon>Pseudomonadota</taxon>
        <taxon>Gammaproteobacteria</taxon>
        <taxon>Chromatiales</taxon>
        <taxon>Chromatiaceae</taxon>
        <taxon>Rheinheimera</taxon>
    </lineage>
</organism>
<evidence type="ECO:0000313" key="13">
    <source>
        <dbReference type="EMBL" id="RRJ19506.1"/>
    </source>
</evidence>
<dbReference type="GO" id="GO:0001508">
    <property type="term" value="P:action potential"/>
    <property type="evidence" value="ECO:0007669"/>
    <property type="project" value="TreeGrafter"/>
</dbReference>
<dbReference type="Proteomes" id="UP000276260">
    <property type="component" value="Unassembled WGS sequence"/>
</dbReference>
<evidence type="ECO:0000256" key="11">
    <source>
        <dbReference type="SAM" id="Phobius"/>
    </source>
</evidence>
<comment type="caution">
    <text evidence="13">The sequence shown here is derived from an EMBL/GenBank/DDBJ whole genome shotgun (WGS) entry which is preliminary data.</text>
</comment>
<keyword evidence="10" id="KW-0407">Ion channel</keyword>
<evidence type="ECO:0000256" key="8">
    <source>
        <dbReference type="ARBA" id="ARBA00023065"/>
    </source>
</evidence>
<evidence type="ECO:0000256" key="5">
    <source>
        <dbReference type="ARBA" id="ARBA00022826"/>
    </source>
</evidence>
<evidence type="ECO:0000256" key="9">
    <source>
        <dbReference type="ARBA" id="ARBA00023136"/>
    </source>
</evidence>
<dbReference type="OrthoDB" id="9813518at2"/>
<name>A0A3P3QE79_9GAMM</name>
<feature type="transmembrane region" description="Helical" evidence="11">
    <location>
        <begin position="220"/>
        <end position="244"/>
    </location>
</feature>
<evidence type="ECO:0000256" key="2">
    <source>
        <dbReference type="ARBA" id="ARBA00022448"/>
    </source>
</evidence>
<protein>
    <submittedName>
        <fullName evidence="13">Ion transporter</fullName>
    </submittedName>
</protein>
<accession>A0A3P3QE79</accession>
<feature type="domain" description="Ion transport" evidence="12">
    <location>
        <begin position="31"/>
        <end position="250"/>
    </location>
</feature>
<evidence type="ECO:0000256" key="6">
    <source>
        <dbReference type="ARBA" id="ARBA00022958"/>
    </source>
</evidence>
<evidence type="ECO:0000256" key="7">
    <source>
        <dbReference type="ARBA" id="ARBA00022989"/>
    </source>
</evidence>
<keyword evidence="6" id="KW-0630">Potassium</keyword>
<evidence type="ECO:0000256" key="4">
    <source>
        <dbReference type="ARBA" id="ARBA00022692"/>
    </source>
</evidence>
<feature type="transmembrane region" description="Helical" evidence="11">
    <location>
        <begin position="159"/>
        <end position="180"/>
    </location>
</feature>
<sequence length="266" mass="29224">MHDQPLLDKLRSRLAHQLDPVLYSGKGMSPLNIAIAVVILAGILLAIIQTEPSIRQGRESWFRATELTLGSLFLLEYLARLWTCIENDSVKSRVQHFFSFFALADLLAILVAFSLYLGNGGVILRLVLLIRVVRLARLGRFSTALECIAEAVRSRTYELLVSAIFGVIILLFAATCLYLVEGDIQPEAFGSIPRATWWAVATLTTVGYGDVYPITVLGRILAGITAVTGICMIAVPTGILASAFSDAIKEAKEKHRRLPKVLDKEL</sequence>
<dbReference type="RefSeq" id="WP_046518462.1">
    <property type="nucleotide sequence ID" value="NZ_LAVS01000002.1"/>
</dbReference>
<keyword evidence="9 11" id="KW-0472">Membrane</keyword>
<keyword evidence="7 11" id="KW-1133">Transmembrane helix</keyword>
<keyword evidence="3" id="KW-0633">Potassium transport</keyword>
<dbReference type="PRINTS" id="PR00169">
    <property type="entry name" value="KCHANNEL"/>
</dbReference>
<keyword evidence="14" id="KW-1185">Reference proteome</keyword>
<dbReference type="PANTHER" id="PTHR11537">
    <property type="entry name" value="VOLTAGE-GATED POTASSIUM CHANNEL"/>
    <property type="match status" value="1"/>
</dbReference>